<evidence type="ECO:0000256" key="1">
    <source>
        <dbReference type="SAM" id="Coils"/>
    </source>
</evidence>
<evidence type="ECO:0000313" key="4">
    <source>
        <dbReference type="Proteomes" id="UP000271624"/>
    </source>
</evidence>
<dbReference type="Gene3D" id="3.90.1570.10">
    <property type="entry name" value="tt1808, chain A"/>
    <property type="match status" value="1"/>
</dbReference>
<comment type="caution">
    <text evidence="3">The sequence shown here is derived from an EMBL/GenBank/DDBJ whole genome shotgun (WGS) entry which is preliminary data.</text>
</comment>
<proteinExistence type="predicted"/>
<dbReference type="PANTHER" id="PTHR33352">
    <property type="entry name" value="SLR1095 PROTEIN"/>
    <property type="match status" value="1"/>
</dbReference>
<keyword evidence="4" id="KW-1185">Reference proteome</keyword>
<dbReference type="AlphaFoldDB" id="A0A3S1D0F2"/>
<dbReference type="OrthoDB" id="449360at2"/>
<reference evidence="3" key="1">
    <citation type="submission" date="2018-12" db="EMBL/GenBank/DDBJ databases">
        <authorList>
            <person name="Will S."/>
            <person name="Neumann-Schaal M."/>
            <person name="Henke P."/>
        </authorList>
    </citation>
    <scope>NUCLEOTIDE SEQUENCE</scope>
    <source>
        <strain evidence="3">PCC 7102</strain>
    </source>
</reference>
<dbReference type="PANTHER" id="PTHR33352:SF3">
    <property type="entry name" value="SLR1612 PROTEIN"/>
    <property type="match status" value="1"/>
</dbReference>
<name>A0A3S1D0F2_9CYAN</name>
<dbReference type="InterPro" id="IPR008538">
    <property type="entry name" value="Uma2"/>
</dbReference>
<sequence>MIISPAQLQVTWEKLPDDYVLPSEPVDNINQPSLAAALSEILEMNGKLPANALTPTNYGICVKVNGKYVIKAPDWTYIPNIIVPRSEVERSYTPTLQGDMPVIVVEFVSDTEGNEYSVKPTYPPGKWYFYETILKVSNYVIFQPDTGDIEFYVLNTSGKYTIQDADQNNRYWVSQMNLFLGVWQGTKENRTGYWLRWWDEEGNLLLWGTELVEQESQRAEQESQRAEQESQRAERLANQLRAMGIEPEI</sequence>
<feature type="domain" description="Putative restriction endonuclease" evidence="2">
    <location>
        <begin position="71"/>
        <end position="174"/>
    </location>
</feature>
<reference evidence="3" key="2">
    <citation type="journal article" date="2019" name="Genome Biol. Evol.">
        <title>Day and night: Metabolic profiles and evolutionary relationships of six axenic non-marine cyanobacteria.</title>
        <authorList>
            <person name="Will S.E."/>
            <person name="Henke P."/>
            <person name="Boedeker C."/>
            <person name="Huang S."/>
            <person name="Brinkmann H."/>
            <person name="Rohde M."/>
            <person name="Jarek M."/>
            <person name="Friedl T."/>
            <person name="Seufert S."/>
            <person name="Schumacher M."/>
            <person name="Overmann J."/>
            <person name="Neumann-Schaal M."/>
            <person name="Petersen J."/>
        </authorList>
    </citation>
    <scope>NUCLEOTIDE SEQUENCE [LARGE SCALE GENOMIC DNA]</scope>
    <source>
        <strain evidence="3">PCC 7102</strain>
    </source>
</reference>
<dbReference type="InterPro" id="IPR012296">
    <property type="entry name" value="Nuclease_put_TT1808"/>
</dbReference>
<protein>
    <recommendedName>
        <fullName evidence="2">Putative restriction endonuclease domain-containing protein</fullName>
    </recommendedName>
</protein>
<dbReference type="EMBL" id="RSCL01000020">
    <property type="protein sequence ID" value="RUT01319.1"/>
    <property type="molecule type" value="Genomic_DNA"/>
</dbReference>
<evidence type="ECO:0000259" key="2">
    <source>
        <dbReference type="Pfam" id="PF05685"/>
    </source>
</evidence>
<dbReference type="RefSeq" id="WP_127085013.1">
    <property type="nucleotide sequence ID" value="NZ_RSCL01000020.1"/>
</dbReference>
<gene>
    <name evidence="3" type="ORF">DSM106972_068700</name>
</gene>
<accession>A0A3S1D0F2</accession>
<keyword evidence="1" id="KW-0175">Coiled coil</keyword>
<dbReference type="Proteomes" id="UP000271624">
    <property type="component" value="Unassembled WGS sequence"/>
</dbReference>
<organism evidence="3 4">
    <name type="scientific">Dulcicalothrix desertica PCC 7102</name>
    <dbReference type="NCBI Taxonomy" id="232991"/>
    <lineage>
        <taxon>Bacteria</taxon>
        <taxon>Bacillati</taxon>
        <taxon>Cyanobacteriota</taxon>
        <taxon>Cyanophyceae</taxon>
        <taxon>Nostocales</taxon>
        <taxon>Calotrichaceae</taxon>
        <taxon>Dulcicalothrix</taxon>
    </lineage>
</organism>
<evidence type="ECO:0000313" key="3">
    <source>
        <dbReference type="EMBL" id="RUT01319.1"/>
    </source>
</evidence>
<feature type="coiled-coil region" evidence="1">
    <location>
        <begin position="209"/>
        <end position="246"/>
    </location>
</feature>
<dbReference type="Pfam" id="PF05685">
    <property type="entry name" value="Uma2"/>
    <property type="match status" value="1"/>
</dbReference>